<dbReference type="InterPro" id="IPR000385">
    <property type="entry name" value="MoaA_NifB_PqqE_Fe-S-bd_CS"/>
</dbReference>
<feature type="binding site" evidence="12">
    <location>
        <position position="253"/>
    </location>
    <ligand>
        <name>[4Fe-4S] cluster</name>
        <dbReference type="ChEBI" id="CHEBI:49883"/>
        <label>2</label>
        <note>4Fe-4S-substrate</note>
    </ligand>
</feature>
<dbReference type="SFLD" id="SFLDG01067">
    <property type="entry name" value="SPASM/twitch_domain_containing"/>
    <property type="match status" value="1"/>
</dbReference>
<keyword evidence="8 12" id="KW-0342">GTP-binding</keyword>
<dbReference type="EMBL" id="BQKE01000002">
    <property type="protein sequence ID" value="GJM62674.1"/>
    <property type="molecule type" value="Genomic_DNA"/>
</dbReference>
<dbReference type="EC" id="4.1.99.22" evidence="1 12"/>
<dbReference type="PROSITE" id="PS51918">
    <property type="entry name" value="RADICAL_SAM"/>
    <property type="match status" value="1"/>
</dbReference>
<feature type="binding site" evidence="12">
    <location>
        <position position="64"/>
    </location>
    <ligand>
        <name>GTP</name>
        <dbReference type="ChEBI" id="CHEBI:37565"/>
    </ligand>
</feature>
<dbReference type="InterPro" id="IPR050105">
    <property type="entry name" value="MoCo_biosynth_MoaA/MoaC"/>
</dbReference>
<dbReference type="InterPro" id="IPR010505">
    <property type="entry name" value="MoaA_twitch"/>
</dbReference>
<dbReference type="InterPro" id="IPR006638">
    <property type="entry name" value="Elp3/MiaA/NifB-like_rSAM"/>
</dbReference>
<dbReference type="SFLD" id="SFLDS00029">
    <property type="entry name" value="Radical_SAM"/>
    <property type="match status" value="1"/>
</dbReference>
<evidence type="ECO:0000256" key="7">
    <source>
        <dbReference type="ARBA" id="ARBA00023014"/>
    </source>
</evidence>
<evidence type="ECO:0000256" key="4">
    <source>
        <dbReference type="ARBA" id="ARBA00022723"/>
    </source>
</evidence>
<feature type="binding site" evidence="12">
    <location>
        <position position="119"/>
    </location>
    <ligand>
        <name>S-adenosyl-L-methionine</name>
        <dbReference type="ChEBI" id="CHEBI:59789"/>
    </ligand>
</feature>
<evidence type="ECO:0000256" key="9">
    <source>
        <dbReference type="ARBA" id="ARBA00023150"/>
    </source>
</evidence>
<comment type="catalytic activity">
    <reaction evidence="11 12">
        <text>GTP + AH2 + S-adenosyl-L-methionine = (8S)-3',8-cyclo-7,8-dihydroguanosine 5'-triphosphate + 5'-deoxyadenosine + L-methionine + A + H(+)</text>
        <dbReference type="Rhea" id="RHEA:49576"/>
        <dbReference type="ChEBI" id="CHEBI:13193"/>
        <dbReference type="ChEBI" id="CHEBI:15378"/>
        <dbReference type="ChEBI" id="CHEBI:17319"/>
        <dbReference type="ChEBI" id="CHEBI:17499"/>
        <dbReference type="ChEBI" id="CHEBI:37565"/>
        <dbReference type="ChEBI" id="CHEBI:57844"/>
        <dbReference type="ChEBI" id="CHEBI:59789"/>
        <dbReference type="ChEBI" id="CHEBI:131766"/>
        <dbReference type="EC" id="4.1.99.22"/>
    </reaction>
</comment>
<dbReference type="PANTHER" id="PTHR22960:SF0">
    <property type="entry name" value="MOLYBDENUM COFACTOR BIOSYNTHESIS PROTEIN 1"/>
    <property type="match status" value="1"/>
</dbReference>
<dbReference type="GO" id="GO:0006777">
    <property type="term" value="P:Mo-molybdopterin cofactor biosynthetic process"/>
    <property type="evidence" value="ECO:0007669"/>
    <property type="project" value="UniProtKB-UniRule"/>
</dbReference>
<gene>
    <name evidence="12 14" type="primary">moaA</name>
    <name evidence="14" type="ORF">PEDI_32260</name>
</gene>
<comment type="subunit">
    <text evidence="12">Monomer and homodimer.</text>
</comment>
<comment type="cofactor">
    <cofactor evidence="12">
        <name>[4Fe-4S] cluster</name>
        <dbReference type="ChEBI" id="CHEBI:49883"/>
    </cofactor>
    <text evidence="12">Binds 2 [4Fe-4S] clusters. Binds 1 [4Fe-4S] cluster coordinated with 3 cysteines and an exchangeable S-adenosyl-L-methionine and 1 [4Fe-4S] cluster coordinated with 3 cysteines and the GTP-derived substrate.</text>
</comment>
<keyword evidence="3 12" id="KW-0949">S-adenosyl-L-methionine</keyword>
<comment type="similarity">
    <text evidence="12">Belongs to the radical SAM superfamily. MoaA family.</text>
</comment>
<evidence type="ECO:0000256" key="2">
    <source>
        <dbReference type="ARBA" id="ARBA00022485"/>
    </source>
</evidence>
<dbReference type="Pfam" id="PF06463">
    <property type="entry name" value="Mob_synth_C"/>
    <property type="match status" value="1"/>
</dbReference>
<keyword evidence="4 12" id="KW-0479">Metal-binding</keyword>
<dbReference type="GO" id="GO:0061798">
    <property type="term" value="F:GTP 3',8'-cyclase activity"/>
    <property type="evidence" value="ECO:0007669"/>
    <property type="project" value="UniProtKB-UniRule"/>
</dbReference>
<keyword evidence="7 12" id="KW-0411">Iron-sulfur</keyword>
<proteinExistence type="inferred from homology"/>
<dbReference type="HAMAP" id="MF_01225_B">
    <property type="entry name" value="MoaA_B"/>
    <property type="match status" value="1"/>
</dbReference>
<reference evidence="14 15" key="1">
    <citation type="submission" date="2021-12" db="EMBL/GenBank/DDBJ databases">
        <title>Genome sequencing of bacteria with rrn-lacking chromosome and rrn-plasmid.</title>
        <authorList>
            <person name="Anda M."/>
            <person name="Iwasaki W."/>
        </authorList>
    </citation>
    <scope>NUCLEOTIDE SEQUENCE [LARGE SCALE GENOMIC DNA]</scope>
    <source>
        <strain evidence="14 15">NBRC 15940</strain>
    </source>
</reference>
<dbReference type="InterPro" id="IPR013785">
    <property type="entry name" value="Aldolase_TIM"/>
</dbReference>
<dbReference type="SFLD" id="SFLDG01386">
    <property type="entry name" value="main_SPASM_domain-containing"/>
    <property type="match status" value="1"/>
</dbReference>
<feature type="binding site" evidence="12">
    <location>
        <position position="250"/>
    </location>
    <ligand>
        <name>[4Fe-4S] cluster</name>
        <dbReference type="ChEBI" id="CHEBI:49883"/>
        <label>2</label>
        <note>4Fe-4S-substrate</note>
    </ligand>
</feature>
<protein>
    <recommendedName>
        <fullName evidence="1 12">GTP 3',8-cyclase</fullName>
        <ecNumber evidence="1 12">4.1.99.22</ecNumber>
    </recommendedName>
    <alternativeName>
        <fullName evidence="12">Molybdenum cofactor biosynthesis protein A</fullName>
    </alternativeName>
</protein>
<comment type="pathway">
    <text evidence="12">Cofactor biosynthesis; molybdopterin biosynthesis.</text>
</comment>
<evidence type="ECO:0000256" key="5">
    <source>
        <dbReference type="ARBA" id="ARBA00022741"/>
    </source>
</evidence>
<keyword evidence="2 12" id="KW-0004">4Fe-4S</keyword>
<evidence type="ECO:0000256" key="11">
    <source>
        <dbReference type="ARBA" id="ARBA00048697"/>
    </source>
</evidence>
<evidence type="ECO:0000256" key="10">
    <source>
        <dbReference type="ARBA" id="ARBA00023239"/>
    </source>
</evidence>
<evidence type="ECO:0000256" key="6">
    <source>
        <dbReference type="ARBA" id="ARBA00023004"/>
    </source>
</evidence>
<dbReference type="Gene3D" id="3.20.20.70">
    <property type="entry name" value="Aldolase class I"/>
    <property type="match status" value="1"/>
</dbReference>
<name>A0AAN4W0J6_9BACT</name>
<feature type="binding site" evidence="12">
    <location>
        <position position="28"/>
    </location>
    <ligand>
        <name>[4Fe-4S] cluster</name>
        <dbReference type="ChEBI" id="CHEBI:49883"/>
        <label>1</label>
        <note>4Fe-4S-S-AdoMet</note>
    </ligand>
</feature>
<evidence type="ECO:0000256" key="3">
    <source>
        <dbReference type="ARBA" id="ARBA00022691"/>
    </source>
</evidence>
<dbReference type="GO" id="GO:0051539">
    <property type="term" value="F:4 iron, 4 sulfur cluster binding"/>
    <property type="evidence" value="ECO:0007669"/>
    <property type="project" value="UniProtKB-UniRule"/>
</dbReference>
<keyword evidence="5 12" id="KW-0547">Nucleotide-binding</keyword>
<feature type="domain" description="Radical SAM core" evidence="13">
    <location>
        <begin position="5"/>
        <end position="219"/>
    </location>
</feature>
<keyword evidence="10 12" id="KW-0456">Lyase</keyword>
<dbReference type="AlphaFoldDB" id="A0AAN4W0J6"/>
<sequence length="322" mass="36859">MLIDKFNRPIKYLRLSVTDRCNLRCYYCMPEEGIKFLPQKQLLSYEEMLRLCQILVKEGVEKIRITGGEPFVRRELMVFLTALSKLNGLQKIALTTNGLLTMDYLEELKALGILDLNISLDSLDEERFFQITRRKGLDKVIKTINRAYEMGFRIKINAVVMGEKNQDDLLPLARLAKNRAIDVRFIEEMPFNGGDAHTASKVWNHHKILDFLHKEIPLQPSDFNSTAYRYEANGWKGKIGIIPAFSRTFCGSCDRLRMSAQGEVRTCLYANSGLSLRDLIRNGKTDTEIIQTLQTLIQQKAKNGFEAEKDLRSHDSMSVIGG</sequence>
<dbReference type="Proteomes" id="UP001310022">
    <property type="component" value="Unassembled WGS sequence"/>
</dbReference>
<feature type="binding site" evidence="12">
    <location>
        <position position="21"/>
    </location>
    <ligand>
        <name>[4Fe-4S] cluster</name>
        <dbReference type="ChEBI" id="CHEBI:49883"/>
        <label>1</label>
        <note>4Fe-4S-S-AdoMet</note>
    </ligand>
</feature>
<dbReference type="SFLD" id="SFLDG01383">
    <property type="entry name" value="cyclic_pyranopterin_phosphate"/>
    <property type="match status" value="1"/>
</dbReference>
<keyword evidence="9 12" id="KW-0501">Molybdenum cofactor biosynthesis</keyword>
<feature type="binding site" evidence="12">
    <location>
        <position position="68"/>
    </location>
    <ligand>
        <name>S-adenosyl-L-methionine</name>
        <dbReference type="ChEBI" id="CHEBI:59789"/>
    </ligand>
</feature>
<feature type="binding site" evidence="12">
    <location>
        <position position="189"/>
    </location>
    <ligand>
        <name>S-adenosyl-L-methionine</name>
        <dbReference type="ChEBI" id="CHEBI:59789"/>
    </ligand>
</feature>
<dbReference type="GO" id="GO:1904047">
    <property type="term" value="F:S-adenosyl-L-methionine binding"/>
    <property type="evidence" value="ECO:0007669"/>
    <property type="project" value="UniProtKB-UniRule"/>
</dbReference>
<dbReference type="SMART" id="SM00729">
    <property type="entry name" value="Elp3"/>
    <property type="match status" value="1"/>
</dbReference>
<feature type="binding site" evidence="12">
    <location>
        <position position="14"/>
    </location>
    <ligand>
        <name>GTP</name>
        <dbReference type="ChEBI" id="CHEBI:37565"/>
    </ligand>
</feature>
<organism evidence="14 15">
    <name type="scientific">Persicobacter diffluens</name>
    <dbReference type="NCBI Taxonomy" id="981"/>
    <lineage>
        <taxon>Bacteria</taxon>
        <taxon>Pseudomonadati</taxon>
        <taxon>Bacteroidota</taxon>
        <taxon>Cytophagia</taxon>
        <taxon>Cytophagales</taxon>
        <taxon>Persicobacteraceae</taxon>
        <taxon>Persicobacter</taxon>
    </lineage>
</organism>
<feature type="binding site" evidence="12">
    <location>
        <position position="25"/>
    </location>
    <ligand>
        <name>[4Fe-4S] cluster</name>
        <dbReference type="ChEBI" id="CHEBI:49883"/>
        <label>1</label>
        <note>4Fe-4S-S-AdoMet</note>
    </ligand>
</feature>
<dbReference type="InterPro" id="IPR058240">
    <property type="entry name" value="rSAM_sf"/>
</dbReference>
<comment type="caution">
    <text evidence="14">The sequence shown here is derived from an EMBL/GenBank/DDBJ whole genome shotgun (WGS) entry which is preliminary data.</text>
</comment>
<dbReference type="SUPFAM" id="SSF102114">
    <property type="entry name" value="Radical SAM enzymes"/>
    <property type="match status" value="1"/>
</dbReference>
<keyword evidence="15" id="KW-1185">Reference proteome</keyword>
<comment type="function">
    <text evidence="12">Catalyzes the cyclization of GTP to (8S)-3',8-cyclo-7,8-dihydroguanosine 5'-triphosphate.</text>
</comment>
<keyword evidence="6 12" id="KW-0408">Iron</keyword>
<dbReference type="InterPro" id="IPR007197">
    <property type="entry name" value="rSAM"/>
</dbReference>
<dbReference type="CDD" id="cd21117">
    <property type="entry name" value="Twitch_MoaA"/>
    <property type="match status" value="1"/>
</dbReference>
<dbReference type="GO" id="GO:0061799">
    <property type="term" value="F:cyclic pyranopterin monophosphate synthase activity"/>
    <property type="evidence" value="ECO:0007669"/>
    <property type="project" value="TreeGrafter"/>
</dbReference>
<dbReference type="InterPro" id="IPR040064">
    <property type="entry name" value="MoaA-like"/>
</dbReference>
<accession>A0AAN4W0J6</accession>
<evidence type="ECO:0000256" key="8">
    <source>
        <dbReference type="ARBA" id="ARBA00023134"/>
    </source>
</evidence>
<evidence type="ECO:0000313" key="14">
    <source>
        <dbReference type="EMBL" id="GJM62674.1"/>
    </source>
</evidence>
<evidence type="ECO:0000256" key="1">
    <source>
        <dbReference type="ARBA" id="ARBA00012167"/>
    </source>
</evidence>
<feature type="binding site" evidence="12">
    <location>
        <position position="155"/>
    </location>
    <ligand>
        <name>GTP</name>
        <dbReference type="ChEBI" id="CHEBI:37565"/>
    </ligand>
</feature>
<dbReference type="PROSITE" id="PS01305">
    <property type="entry name" value="MOAA_NIFB_PQQE"/>
    <property type="match status" value="1"/>
</dbReference>
<evidence type="ECO:0000313" key="15">
    <source>
        <dbReference type="Proteomes" id="UP001310022"/>
    </source>
</evidence>
<dbReference type="InterPro" id="IPR013483">
    <property type="entry name" value="MoaA"/>
</dbReference>
<evidence type="ECO:0000256" key="12">
    <source>
        <dbReference type="HAMAP-Rule" id="MF_01225"/>
    </source>
</evidence>
<feature type="binding site" evidence="12">
    <location>
        <position position="27"/>
    </location>
    <ligand>
        <name>S-adenosyl-L-methionine</name>
        <dbReference type="ChEBI" id="CHEBI:59789"/>
    </ligand>
</feature>
<dbReference type="NCBIfam" id="TIGR02666">
    <property type="entry name" value="moaA"/>
    <property type="match status" value="1"/>
</dbReference>
<dbReference type="GO" id="GO:0005525">
    <property type="term" value="F:GTP binding"/>
    <property type="evidence" value="ECO:0007669"/>
    <property type="project" value="UniProtKB-UniRule"/>
</dbReference>
<evidence type="ECO:0000259" key="13">
    <source>
        <dbReference type="PROSITE" id="PS51918"/>
    </source>
</evidence>
<dbReference type="PANTHER" id="PTHR22960">
    <property type="entry name" value="MOLYBDOPTERIN COFACTOR SYNTHESIS PROTEIN A"/>
    <property type="match status" value="1"/>
</dbReference>
<feature type="binding site" evidence="12">
    <location>
        <position position="95"/>
    </location>
    <ligand>
        <name>GTP</name>
        <dbReference type="ChEBI" id="CHEBI:37565"/>
    </ligand>
</feature>
<feature type="binding site" evidence="12">
    <location>
        <position position="267"/>
    </location>
    <ligand>
        <name>[4Fe-4S] cluster</name>
        <dbReference type="ChEBI" id="CHEBI:49883"/>
        <label>2</label>
        <note>4Fe-4S-substrate</note>
    </ligand>
</feature>
<dbReference type="GO" id="GO:0046872">
    <property type="term" value="F:metal ion binding"/>
    <property type="evidence" value="ECO:0007669"/>
    <property type="project" value="UniProtKB-KW"/>
</dbReference>
<feature type="binding site" evidence="12">
    <location>
        <begin position="255"/>
        <end position="257"/>
    </location>
    <ligand>
        <name>GTP</name>
        <dbReference type="ChEBI" id="CHEBI:37565"/>
    </ligand>
</feature>
<dbReference type="RefSeq" id="WP_338237920.1">
    <property type="nucleotide sequence ID" value="NZ_BQKE01000002.1"/>
</dbReference>
<dbReference type="Pfam" id="PF04055">
    <property type="entry name" value="Radical_SAM"/>
    <property type="match status" value="1"/>
</dbReference>
<dbReference type="CDD" id="cd01335">
    <property type="entry name" value="Radical_SAM"/>
    <property type="match status" value="1"/>
</dbReference>